<comment type="caution">
    <text evidence="3">The sequence shown here is derived from an EMBL/GenBank/DDBJ whole genome shotgun (WGS) entry which is preliminary data.</text>
</comment>
<keyword evidence="5" id="KW-1185">Reference proteome</keyword>
<reference evidence="4 5" key="1">
    <citation type="submission" date="2019-09" db="EMBL/GenBank/DDBJ databases">
        <authorList>
            <person name="Feng G."/>
        </authorList>
    </citation>
    <scope>NUCLEOTIDE SEQUENCE [LARGE SCALE GENOMIC DNA]</scope>
    <source>
        <strain evidence="3 4">KACC 19283</strain>
        <strain evidence="2 5">KACC 19284</strain>
    </source>
</reference>
<evidence type="ECO:0000313" key="5">
    <source>
        <dbReference type="Proteomes" id="UP000326364"/>
    </source>
</evidence>
<dbReference type="AlphaFoldDB" id="A0A5J5I5I9"/>
<keyword evidence="3" id="KW-0255">Endonuclease</keyword>
<dbReference type="Proteomes" id="UP000325933">
    <property type="component" value="Unassembled WGS sequence"/>
</dbReference>
<dbReference type="EMBL" id="VYQB01000004">
    <property type="protein sequence ID" value="KAA9018901.1"/>
    <property type="molecule type" value="Genomic_DNA"/>
</dbReference>
<dbReference type="CDD" id="cd01038">
    <property type="entry name" value="Endonuclease_DUF559"/>
    <property type="match status" value="1"/>
</dbReference>
<keyword evidence="3" id="KW-0378">Hydrolase</keyword>
<organism evidence="3 4">
    <name type="scientific">Sphingobium limneticum</name>
    <dbReference type="NCBI Taxonomy" id="1007511"/>
    <lineage>
        <taxon>Bacteria</taxon>
        <taxon>Pseudomonadati</taxon>
        <taxon>Pseudomonadota</taxon>
        <taxon>Alphaproteobacteria</taxon>
        <taxon>Sphingomonadales</taxon>
        <taxon>Sphingomonadaceae</taxon>
        <taxon>Sphingobium</taxon>
    </lineage>
</organism>
<accession>A0A5J5I5I9</accession>
<keyword evidence="3" id="KW-0540">Nuclease</keyword>
<proteinExistence type="predicted"/>
<dbReference type="InterPro" id="IPR011335">
    <property type="entry name" value="Restrct_endonuc-II-like"/>
</dbReference>
<evidence type="ECO:0000313" key="4">
    <source>
        <dbReference type="Proteomes" id="UP000325933"/>
    </source>
</evidence>
<dbReference type="Pfam" id="PF04480">
    <property type="entry name" value="DUF559"/>
    <property type="match status" value="1"/>
</dbReference>
<dbReference type="RefSeq" id="WP_150425197.1">
    <property type="nucleotide sequence ID" value="NZ_VYQA01000004.1"/>
</dbReference>
<dbReference type="Gene3D" id="3.40.960.10">
    <property type="entry name" value="VSR Endonuclease"/>
    <property type="match status" value="1"/>
</dbReference>
<dbReference type="PANTHER" id="PTHR38590:SF1">
    <property type="entry name" value="BLL0828 PROTEIN"/>
    <property type="match status" value="1"/>
</dbReference>
<protein>
    <submittedName>
        <fullName evidence="3">Endonuclease domain-containing protein</fullName>
    </submittedName>
</protein>
<dbReference type="SUPFAM" id="SSF52980">
    <property type="entry name" value="Restriction endonuclease-like"/>
    <property type="match status" value="1"/>
</dbReference>
<evidence type="ECO:0000259" key="1">
    <source>
        <dbReference type="Pfam" id="PF04480"/>
    </source>
</evidence>
<dbReference type="PANTHER" id="PTHR38590">
    <property type="entry name" value="BLL0828 PROTEIN"/>
    <property type="match status" value="1"/>
</dbReference>
<sequence length="126" mass="14194">MLYGPKKTQHRALILRRSMTLPEVLLWQELRKGPAGLRFRRQHPAGAYVLDFFCPRHRIAVEVDGEVHGRGDTPVRDVARDAWLIGEGISILHIRAADVLRDVEAVVLHIIVNARGRLPPPLSGED</sequence>
<dbReference type="Proteomes" id="UP000326364">
    <property type="component" value="Unassembled WGS sequence"/>
</dbReference>
<gene>
    <name evidence="3" type="ORF">F4U95_07610</name>
    <name evidence="2" type="ORF">F4U96_07660</name>
</gene>
<feature type="domain" description="DUF559" evidence="1">
    <location>
        <begin position="7"/>
        <end position="112"/>
    </location>
</feature>
<dbReference type="EMBL" id="VYQA01000004">
    <property type="protein sequence ID" value="KAA9031475.1"/>
    <property type="molecule type" value="Genomic_DNA"/>
</dbReference>
<evidence type="ECO:0000313" key="2">
    <source>
        <dbReference type="EMBL" id="KAA9018901.1"/>
    </source>
</evidence>
<evidence type="ECO:0000313" key="3">
    <source>
        <dbReference type="EMBL" id="KAA9031475.1"/>
    </source>
</evidence>
<dbReference type="InterPro" id="IPR007569">
    <property type="entry name" value="DUF559"/>
</dbReference>
<dbReference type="InterPro" id="IPR047216">
    <property type="entry name" value="Endonuclease_DUF559_bact"/>
</dbReference>
<dbReference type="GO" id="GO:0004519">
    <property type="term" value="F:endonuclease activity"/>
    <property type="evidence" value="ECO:0007669"/>
    <property type="project" value="UniProtKB-KW"/>
</dbReference>
<name>A0A5J5I5I9_9SPHN</name>